<dbReference type="PANTHER" id="PTHR46401:SF2">
    <property type="entry name" value="GLYCOSYLTRANSFERASE WBBK-RELATED"/>
    <property type="match status" value="1"/>
</dbReference>
<proteinExistence type="predicted"/>
<dbReference type="PANTHER" id="PTHR46401">
    <property type="entry name" value="GLYCOSYLTRANSFERASE WBBK-RELATED"/>
    <property type="match status" value="1"/>
</dbReference>
<keyword evidence="1" id="KW-0808">Transferase</keyword>
<protein>
    <submittedName>
        <fullName evidence="3">Glycosyltransferase family 4 protein</fullName>
    </submittedName>
</protein>
<keyword evidence="4" id="KW-1185">Reference proteome</keyword>
<evidence type="ECO:0000313" key="3">
    <source>
        <dbReference type="EMBL" id="MBZ2165823.1"/>
    </source>
</evidence>
<dbReference type="InterPro" id="IPR001296">
    <property type="entry name" value="Glyco_trans_1"/>
</dbReference>
<dbReference type="AlphaFoldDB" id="A0A8T5UYE3"/>
<dbReference type="RefSeq" id="WP_223791405.1">
    <property type="nucleotide sequence ID" value="NZ_JAIOUQ010000007.1"/>
</dbReference>
<sequence length="370" mass="42736">MEIDYINGSRTDKKFWISISKYQMEIVKRLNAKLNVIEYNSLMPLRSDSYENKSLKFITDIGKKTLKTIDKYRYIHTVKNEVKEGNIKHITSQGFAYILNSIKLENNIVTCYDIIPWVYDKDRSSIWKENMKGLGLADIIITISKFSKEEIMKYLDYPEERIRIVYPAVDHSIYYENRDKKILSKLNISNDQKVVLYVGSETSRQNVPVLIKAFAQLKKKIPGIKMVKIGESQGYRGRENILKLIKDFHLQEDVIFVGYIPEEDMPKWYNAADILVYPCAYAGFGLPPLEAMACGTPVITSNTTSLPEVVGDAGIMIDPQDIELMADKMHDVLTNDTLKDNMINKGLKRAKIFNWDKSAHKTLNIYREFL</sequence>
<gene>
    <name evidence="3" type="ORF">K8N75_07205</name>
</gene>
<comment type="caution">
    <text evidence="3">The sequence shown here is derived from an EMBL/GenBank/DDBJ whole genome shotgun (WGS) entry which is preliminary data.</text>
</comment>
<accession>A0A8T5UYE3</accession>
<dbReference type="Proteomes" id="UP000825933">
    <property type="component" value="Unassembled WGS sequence"/>
</dbReference>
<dbReference type="Gene3D" id="3.40.50.2000">
    <property type="entry name" value="Glycogen Phosphorylase B"/>
    <property type="match status" value="2"/>
</dbReference>
<evidence type="ECO:0000259" key="2">
    <source>
        <dbReference type="Pfam" id="PF00534"/>
    </source>
</evidence>
<feature type="domain" description="Glycosyl transferase family 1" evidence="2">
    <location>
        <begin position="181"/>
        <end position="348"/>
    </location>
</feature>
<dbReference type="Pfam" id="PF00534">
    <property type="entry name" value="Glycos_transf_1"/>
    <property type="match status" value="1"/>
</dbReference>
<name>A0A8T5UYE3_9EURY</name>
<dbReference type="EMBL" id="JAIOUQ010000007">
    <property type="protein sequence ID" value="MBZ2165823.1"/>
    <property type="molecule type" value="Genomic_DNA"/>
</dbReference>
<evidence type="ECO:0000313" key="4">
    <source>
        <dbReference type="Proteomes" id="UP000825933"/>
    </source>
</evidence>
<evidence type="ECO:0000256" key="1">
    <source>
        <dbReference type="ARBA" id="ARBA00022679"/>
    </source>
</evidence>
<dbReference type="SUPFAM" id="SSF53756">
    <property type="entry name" value="UDP-Glycosyltransferase/glycogen phosphorylase"/>
    <property type="match status" value="1"/>
</dbReference>
<dbReference type="FunFam" id="3.40.50.2000:FF:000119">
    <property type="entry name" value="Glycosyl transferase group 1"/>
    <property type="match status" value="1"/>
</dbReference>
<reference evidence="4" key="1">
    <citation type="journal article" date="2022" name="Microbiol. Resour. Announc.">
        <title>Draft Genome Sequence of a Methanogenic Archaeon from West Spitsbergen Permafrost.</title>
        <authorList>
            <person name="Trubitsyn V."/>
            <person name="Rivkina E."/>
            <person name="Shcherbakova V."/>
        </authorList>
    </citation>
    <scope>NUCLEOTIDE SEQUENCE [LARGE SCALE GENOMIC DNA]</scope>
    <source>
        <strain evidence="4">VT</strain>
    </source>
</reference>
<dbReference type="GO" id="GO:0016757">
    <property type="term" value="F:glycosyltransferase activity"/>
    <property type="evidence" value="ECO:0007669"/>
    <property type="project" value="InterPro"/>
</dbReference>
<dbReference type="CDD" id="cd03809">
    <property type="entry name" value="GT4_MtfB-like"/>
    <property type="match status" value="1"/>
</dbReference>
<organism evidence="3 4">
    <name type="scientific">Methanobacterium spitsbergense</name>
    <dbReference type="NCBI Taxonomy" id="2874285"/>
    <lineage>
        <taxon>Archaea</taxon>
        <taxon>Methanobacteriati</taxon>
        <taxon>Methanobacteriota</taxon>
        <taxon>Methanomada group</taxon>
        <taxon>Methanobacteria</taxon>
        <taxon>Methanobacteriales</taxon>
        <taxon>Methanobacteriaceae</taxon>
        <taxon>Methanobacterium</taxon>
    </lineage>
</organism>